<dbReference type="AlphaFoldDB" id="M7ZDQ7"/>
<name>M7ZDQ7_TRIUA</name>
<organism evidence="1">
    <name type="scientific">Triticum urartu</name>
    <name type="common">Red wild einkorn</name>
    <name type="synonym">Crithodium urartu</name>
    <dbReference type="NCBI Taxonomy" id="4572"/>
    <lineage>
        <taxon>Eukaryota</taxon>
        <taxon>Viridiplantae</taxon>
        <taxon>Streptophyta</taxon>
        <taxon>Embryophyta</taxon>
        <taxon>Tracheophyta</taxon>
        <taxon>Spermatophyta</taxon>
        <taxon>Magnoliopsida</taxon>
        <taxon>Liliopsida</taxon>
        <taxon>Poales</taxon>
        <taxon>Poaceae</taxon>
        <taxon>BOP clade</taxon>
        <taxon>Pooideae</taxon>
        <taxon>Triticodae</taxon>
        <taxon>Triticeae</taxon>
        <taxon>Triticinae</taxon>
        <taxon>Triticum</taxon>
    </lineage>
</organism>
<accession>M7ZDQ7</accession>
<reference evidence="1" key="1">
    <citation type="journal article" date="2013" name="Nature">
        <title>Draft genome of the wheat A-genome progenitor Triticum urartu.</title>
        <authorList>
            <person name="Ling H.Q."/>
            <person name="Zhao S."/>
            <person name="Liu D."/>
            <person name="Wang J."/>
            <person name="Sun H."/>
            <person name="Zhang C."/>
            <person name="Fan H."/>
            <person name="Li D."/>
            <person name="Dong L."/>
            <person name="Tao Y."/>
            <person name="Gao C."/>
            <person name="Wu H."/>
            <person name="Li Y."/>
            <person name="Cui Y."/>
            <person name="Guo X."/>
            <person name="Zheng S."/>
            <person name="Wang B."/>
            <person name="Yu K."/>
            <person name="Liang Q."/>
            <person name="Yang W."/>
            <person name="Lou X."/>
            <person name="Chen J."/>
            <person name="Feng M."/>
            <person name="Jian J."/>
            <person name="Zhang X."/>
            <person name="Luo G."/>
            <person name="Jiang Y."/>
            <person name="Liu J."/>
            <person name="Wang Z."/>
            <person name="Sha Y."/>
            <person name="Zhang B."/>
            <person name="Wu H."/>
            <person name="Tang D."/>
            <person name="Shen Q."/>
            <person name="Xue P."/>
            <person name="Zou S."/>
            <person name="Wang X."/>
            <person name="Liu X."/>
            <person name="Wang F."/>
            <person name="Yang Y."/>
            <person name="An X."/>
            <person name="Dong Z."/>
            <person name="Zhang K."/>
            <person name="Zhang X."/>
            <person name="Luo M.C."/>
            <person name="Dvorak J."/>
            <person name="Tong Y."/>
            <person name="Wang J."/>
            <person name="Yang H."/>
            <person name="Li Z."/>
            <person name="Wang D."/>
            <person name="Zhang A."/>
            <person name="Wang J."/>
        </authorList>
    </citation>
    <scope>NUCLEOTIDE SEQUENCE</scope>
</reference>
<gene>
    <name evidence="1" type="ORF">TRIUR3_02271</name>
</gene>
<dbReference type="EMBL" id="KD135367">
    <property type="protein sequence ID" value="EMS58207.1"/>
    <property type="molecule type" value="Genomic_DNA"/>
</dbReference>
<evidence type="ECO:0000313" key="1">
    <source>
        <dbReference type="EMBL" id="EMS58207.1"/>
    </source>
</evidence>
<dbReference type="STRING" id="4572.M7ZDQ7"/>
<proteinExistence type="predicted"/>
<protein>
    <submittedName>
        <fullName evidence="1">Uncharacterized protein</fullName>
    </submittedName>
</protein>
<sequence>MAAASSSARDTAEGWRDGGSVDDGGAEVELSLRLRTGSSSGGAARRSMTIFYDGRVCAVDVTELQHLLV</sequence>